<keyword evidence="3" id="KW-1185">Reference proteome</keyword>
<sequence>MEPLRTGRLRLPRLLGREPPMLDLLLLALGVGFFGLMAAYAFGCEQV</sequence>
<accession>A0A1I3XFX9</accession>
<name>A0A1I3XFX9_9PROT</name>
<proteinExistence type="predicted"/>
<dbReference type="Proteomes" id="UP000199473">
    <property type="component" value="Unassembled WGS sequence"/>
</dbReference>
<keyword evidence="1" id="KW-1133">Transmembrane helix</keyword>
<dbReference type="AlphaFoldDB" id="A0A1I3XFX9"/>
<evidence type="ECO:0000313" key="3">
    <source>
        <dbReference type="Proteomes" id="UP000199473"/>
    </source>
</evidence>
<feature type="transmembrane region" description="Helical" evidence="1">
    <location>
        <begin position="21"/>
        <end position="42"/>
    </location>
</feature>
<evidence type="ECO:0000256" key="1">
    <source>
        <dbReference type="SAM" id="Phobius"/>
    </source>
</evidence>
<protein>
    <submittedName>
        <fullName evidence="2">Uncharacterized protein</fullName>
    </submittedName>
</protein>
<gene>
    <name evidence="2" type="ORF">SAMN02745775_101268</name>
</gene>
<dbReference type="STRING" id="1123062.SAMN02745775_101268"/>
<organism evidence="2 3">
    <name type="scientific">Falsiroseomonas stagni DSM 19981</name>
    <dbReference type="NCBI Taxonomy" id="1123062"/>
    <lineage>
        <taxon>Bacteria</taxon>
        <taxon>Pseudomonadati</taxon>
        <taxon>Pseudomonadota</taxon>
        <taxon>Alphaproteobacteria</taxon>
        <taxon>Acetobacterales</taxon>
        <taxon>Roseomonadaceae</taxon>
        <taxon>Falsiroseomonas</taxon>
    </lineage>
</organism>
<evidence type="ECO:0000313" key="2">
    <source>
        <dbReference type="EMBL" id="SFK18392.1"/>
    </source>
</evidence>
<keyword evidence="1" id="KW-0812">Transmembrane</keyword>
<keyword evidence="1" id="KW-0472">Membrane</keyword>
<reference evidence="2 3" key="1">
    <citation type="submission" date="2016-10" db="EMBL/GenBank/DDBJ databases">
        <authorList>
            <person name="de Groot N.N."/>
        </authorList>
    </citation>
    <scope>NUCLEOTIDE SEQUENCE [LARGE SCALE GENOMIC DNA]</scope>
    <source>
        <strain evidence="2 3">DSM 19981</strain>
    </source>
</reference>
<dbReference type="EMBL" id="FOSQ01000001">
    <property type="protein sequence ID" value="SFK18392.1"/>
    <property type="molecule type" value="Genomic_DNA"/>
</dbReference>